<dbReference type="InterPro" id="IPR036770">
    <property type="entry name" value="Ankyrin_rpt-contain_sf"/>
</dbReference>
<dbReference type="InterPro" id="IPR051616">
    <property type="entry name" value="Cul2-RING_E3_ligase_SR"/>
</dbReference>
<dbReference type="InterPro" id="IPR002110">
    <property type="entry name" value="Ankyrin_rpt"/>
</dbReference>
<dbReference type="PROSITE" id="PS50088">
    <property type="entry name" value="ANK_REPEAT"/>
    <property type="match status" value="1"/>
</dbReference>
<dbReference type="PANTHER" id="PTHR46224">
    <property type="entry name" value="ANKYRIN REPEAT FAMILY PROTEIN"/>
    <property type="match status" value="1"/>
</dbReference>
<dbReference type="EMBL" id="CAJNDS010001802">
    <property type="protein sequence ID" value="CAE7280824.1"/>
    <property type="molecule type" value="Genomic_DNA"/>
</dbReference>
<keyword evidence="3" id="KW-1185">Reference proteome</keyword>
<dbReference type="SMART" id="SM00248">
    <property type="entry name" value="ANK"/>
    <property type="match status" value="5"/>
</dbReference>
<dbReference type="PANTHER" id="PTHR46224:SF64">
    <property type="entry name" value="IQ MOTIF AND ANKYRIN REPEAT DOMAIN-CONTAINING PROTEIN 1"/>
    <property type="match status" value="1"/>
</dbReference>
<reference evidence="2" key="1">
    <citation type="submission" date="2021-02" db="EMBL/GenBank/DDBJ databases">
        <authorList>
            <person name="Dougan E. K."/>
            <person name="Rhodes N."/>
            <person name="Thang M."/>
            <person name="Chan C."/>
        </authorList>
    </citation>
    <scope>NUCLEOTIDE SEQUENCE</scope>
</reference>
<feature type="repeat" description="ANK" evidence="1">
    <location>
        <begin position="321"/>
        <end position="353"/>
    </location>
</feature>
<dbReference type="Pfam" id="PF00023">
    <property type="entry name" value="Ank"/>
    <property type="match status" value="1"/>
</dbReference>
<evidence type="ECO:0000256" key="1">
    <source>
        <dbReference type="PROSITE-ProRule" id="PRU00023"/>
    </source>
</evidence>
<dbReference type="Proteomes" id="UP000604046">
    <property type="component" value="Unassembled WGS sequence"/>
</dbReference>
<dbReference type="PROSITE" id="PS50297">
    <property type="entry name" value="ANK_REP_REGION"/>
    <property type="match status" value="1"/>
</dbReference>
<dbReference type="OrthoDB" id="2345911at2759"/>
<organism evidence="2 3">
    <name type="scientific">Symbiodinium natans</name>
    <dbReference type="NCBI Taxonomy" id="878477"/>
    <lineage>
        <taxon>Eukaryota</taxon>
        <taxon>Sar</taxon>
        <taxon>Alveolata</taxon>
        <taxon>Dinophyceae</taxon>
        <taxon>Suessiales</taxon>
        <taxon>Symbiodiniaceae</taxon>
        <taxon>Symbiodinium</taxon>
    </lineage>
</organism>
<dbReference type="Gene3D" id="1.25.40.20">
    <property type="entry name" value="Ankyrin repeat-containing domain"/>
    <property type="match status" value="2"/>
</dbReference>
<keyword evidence="1" id="KW-0040">ANK repeat</keyword>
<gene>
    <name evidence="2" type="primary">ANK2</name>
    <name evidence="2" type="ORF">SNAT2548_LOCUS14887</name>
</gene>
<dbReference type="SUPFAM" id="SSF48403">
    <property type="entry name" value="Ankyrin repeat"/>
    <property type="match status" value="1"/>
</dbReference>
<accession>A0A812MSU7</accession>
<protein>
    <submittedName>
        <fullName evidence="2">ANK2 protein</fullName>
    </submittedName>
</protein>
<proteinExistence type="predicted"/>
<name>A0A812MSU7_9DINO</name>
<comment type="caution">
    <text evidence="2">The sequence shown here is derived from an EMBL/GenBank/DDBJ whole genome shotgun (WGS) entry which is preliminary data.</text>
</comment>
<evidence type="ECO:0000313" key="2">
    <source>
        <dbReference type="EMBL" id="CAE7280824.1"/>
    </source>
</evidence>
<sequence length="550" mass="60642">MWVLRVSDLLEMFGPPPSHEELQRAKLLVEWRREFFTIFVSHQWLSTQHPDPDGLQLEILKKAVQNIIDGTVTVESDVVSQLRQQLRRFSAKERRQLANAYIWFDWFSIPQIPNSKAELGIQSIPFYVEACQLFVALVPPLRHCAAQQDCDLVSWLSRGWCRAEMWCRLLADGSGTDVPMVVVSGADQVEFAKPLQWVQNPVHEGEFSCESDRKSVGNFVQAALDNKLRRLAAAGQSDLLRYYVARYEEFLGLAAPKRDVHSFASRFGFQSLQAAVRQTHGMGAMACAALSGDAGLVRALAAQGAPIQSRLRAMPEVGVEDGWTPLHLATIGRDELAVAELLQLQADPNSTDSLLKIPVLGLCHTTSAVTMLVEHRADVNLRLPPCLMSPLASACSRQASVAVTSKLIELGAEVNLSSGGTGMGPLACLANTAASNPHCLEQLTLLIQNKADINQPCRTSGLFNLLEWVCRAHVLVVRDKTLAGIRFTADLSTTALGHAAFFGADRMVQHLLDLHADPEIRNKRGRTPAQLARHARVQQIFDDHATSFSI</sequence>
<dbReference type="AlphaFoldDB" id="A0A812MSU7"/>
<evidence type="ECO:0000313" key="3">
    <source>
        <dbReference type="Proteomes" id="UP000604046"/>
    </source>
</evidence>